<sequence length="531" mass="61997">MLGKLKWKKNLKLILAAGTLQLIPVAASGCFFADYNPIPKPKPQPQKPNKPDQNKINGGGLDNENKPQLEQVREYNYQGMIFKIASEDSFEDKQFYADMVLANDAQEFKNLIPKYQDYWIRNLLEEDFKTLVDISRYVRNVEYDKTFAYAQNDKRNISAQEFNALITKLLEILDQQQYYDFNSKQNADVKITHLFNYDNAHSVLQNWYQSTPYKAHYDDFLSLYEGSETFGRKLITKNIIAGLEFDDTITYEEIKVKDADAPRSNVGGKIVKYNSALWKLNRDINLNNMFDNEMFLSRAFYEKSLAQDEIIGNDWIDWTFLNDSSVLAMQLPQYKMLVAYLRLMKKLTDSINFNVEENDSEEAKAAKIKQNGSIVDDNKTLIQNLLDSGIATLIDKYEKALLDYLALEHLMGFMSEEKNDPNFQLFPGGSNYTYKVDYRDSYKWAKQQYEDFVLAFRFGFGQAIWASSSSSSYNERFNNPKTLAKYELIWDNIKRVDNIDKPRLISPQQAQNNLDRIIKTMRTKFKWKFKN</sequence>
<reference evidence="2 3" key="1">
    <citation type="submission" date="2019-01" db="EMBL/GenBank/DDBJ databases">
        <title>Complete sequence and annotation of the Mycoplasma phocirhinis strain 852T genome.</title>
        <authorList>
            <person name="Frasca S.Jr."/>
            <person name="Kutish G.F."/>
            <person name="Castellanos Gell J."/>
            <person name="Michaels D.L."/>
            <person name="Brown D.R."/>
        </authorList>
    </citation>
    <scope>NUCLEOTIDE SEQUENCE [LARGE SCALE GENOMIC DNA]</scope>
    <source>
        <strain evidence="2 3">852</strain>
    </source>
</reference>
<keyword evidence="3" id="KW-1185">Reference proteome</keyword>
<protein>
    <recommendedName>
        <fullName evidence="4">Lipoprotein</fullName>
    </recommendedName>
</protein>
<name>A0A4P6MRJ9_9BACT</name>
<feature type="region of interest" description="Disordered" evidence="1">
    <location>
        <begin position="38"/>
        <end position="67"/>
    </location>
</feature>
<dbReference type="AlphaFoldDB" id="A0A4P6MRJ9"/>
<dbReference type="EMBL" id="CP034841">
    <property type="protein sequence ID" value="QBF34451.1"/>
    <property type="molecule type" value="Genomic_DNA"/>
</dbReference>
<gene>
    <name evidence="2" type="ORF">EG856_00705</name>
</gene>
<feature type="compositionally biased region" description="Pro residues" evidence="1">
    <location>
        <begin position="38"/>
        <end position="48"/>
    </location>
</feature>
<dbReference type="OrthoDB" id="395546at2"/>
<evidence type="ECO:0000313" key="2">
    <source>
        <dbReference type="EMBL" id="QBF34451.1"/>
    </source>
</evidence>
<dbReference type="NCBIfam" id="NF045938">
    <property type="entry name" value="MAG3960_fam_LP"/>
    <property type="match status" value="1"/>
</dbReference>
<accession>A0A4P6MRJ9</accession>
<evidence type="ECO:0000256" key="1">
    <source>
        <dbReference type="SAM" id="MobiDB-lite"/>
    </source>
</evidence>
<dbReference type="KEGG" id="mphi:EG856_00705"/>
<dbReference type="PROSITE" id="PS51257">
    <property type="entry name" value="PROKAR_LIPOPROTEIN"/>
    <property type="match status" value="1"/>
</dbReference>
<proteinExistence type="predicted"/>
<dbReference type="Proteomes" id="UP000289326">
    <property type="component" value="Chromosome"/>
</dbReference>
<evidence type="ECO:0000313" key="3">
    <source>
        <dbReference type="Proteomes" id="UP000289326"/>
    </source>
</evidence>
<dbReference type="RefSeq" id="WP_130429229.1">
    <property type="nucleotide sequence ID" value="NZ_CP034841.1"/>
</dbReference>
<evidence type="ECO:0008006" key="4">
    <source>
        <dbReference type="Google" id="ProtNLM"/>
    </source>
</evidence>
<organism evidence="2 3">
    <name type="scientific">Mycoplasmopsis phocirhinis</name>
    <dbReference type="NCBI Taxonomy" id="142650"/>
    <lineage>
        <taxon>Bacteria</taxon>
        <taxon>Bacillati</taxon>
        <taxon>Mycoplasmatota</taxon>
        <taxon>Mycoplasmoidales</taxon>
        <taxon>Metamycoplasmataceae</taxon>
        <taxon>Mycoplasmopsis</taxon>
    </lineage>
</organism>